<feature type="region of interest" description="Disordered" evidence="2">
    <location>
        <begin position="223"/>
        <end position="256"/>
    </location>
</feature>
<evidence type="ECO:0000256" key="1">
    <source>
        <dbReference type="SAM" id="Coils"/>
    </source>
</evidence>
<gene>
    <name evidence="3" type="ORF">ECRASSUSDP1_LOCUS16291</name>
</gene>
<accession>A0AAD2CZY6</accession>
<feature type="compositionally biased region" description="Polar residues" evidence="2">
    <location>
        <begin position="28"/>
        <end position="41"/>
    </location>
</feature>
<feature type="compositionally biased region" description="Polar residues" evidence="2">
    <location>
        <begin position="1"/>
        <end position="17"/>
    </location>
</feature>
<reference evidence="3" key="1">
    <citation type="submission" date="2023-07" db="EMBL/GenBank/DDBJ databases">
        <authorList>
            <consortium name="AG Swart"/>
            <person name="Singh M."/>
            <person name="Singh A."/>
            <person name="Seah K."/>
            <person name="Emmerich C."/>
        </authorList>
    </citation>
    <scope>NUCLEOTIDE SEQUENCE</scope>
    <source>
        <strain evidence="3">DP1</strain>
    </source>
</reference>
<name>A0AAD2CZY6_EUPCR</name>
<organism evidence="3 4">
    <name type="scientific">Euplotes crassus</name>
    <dbReference type="NCBI Taxonomy" id="5936"/>
    <lineage>
        <taxon>Eukaryota</taxon>
        <taxon>Sar</taxon>
        <taxon>Alveolata</taxon>
        <taxon>Ciliophora</taxon>
        <taxon>Intramacronucleata</taxon>
        <taxon>Spirotrichea</taxon>
        <taxon>Hypotrichia</taxon>
        <taxon>Euplotida</taxon>
        <taxon>Euplotidae</taxon>
        <taxon>Moneuplotes</taxon>
    </lineage>
</organism>
<protein>
    <submittedName>
        <fullName evidence="3">Uncharacterized protein</fullName>
    </submittedName>
</protein>
<feature type="region of interest" description="Disordered" evidence="2">
    <location>
        <begin position="1"/>
        <end position="43"/>
    </location>
</feature>
<feature type="compositionally biased region" description="Basic and acidic residues" evidence="2">
    <location>
        <begin position="18"/>
        <end position="27"/>
    </location>
</feature>
<sequence>MSSVDSSKNNNEVAQTATKEDSKKEPRNGSQSSTYDYNSQIAAGKNMFKKNKILAQSREERSAKKASRESLLIEGHESYTGRPGHNLLSVKKDYSILNNDKVLLSNRLIMLRKEEEKLMKKIKSTKEKAKNILEVKHRNEIKFKEKLEKEKQEEKETLIKRQKILKQREQKEKADRNKWKQNLSQKLKNYHEIRDQRVFAVQHKSNVRKKVVLENQLKRDRVKAQESRIQQKLRKRDEDRKKRCPKIKSQTKSQQRLALWRERRKKFWNG</sequence>
<feature type="coiled-coil region" evidence="1">
    <location>
        <begin position="108"/>
        <end position="168"/>
    </location>
</feature>
<evidence type="ECO:0000256" key="2">
    <source>
        <dbReference type="SAM" id="MobiDB-lite"/>
    </source>
</evidence>
<evidence type="ECO:0000313" key="4">
    <source>
        <dbReference type="Proteomes" id="UP001295684"/>
    </source>
</evidence>
<dbReference type="AlphaFoldDB" id="A0AAD2CZY6"/>
<comment type="caution">
    <text evidence="3">The sequence shown here is derived from an EMBL/GenBank/DDBJ whole genome shotgun (WGS) entry which is preliminary data.</text>
</comment>
<evidence type="ECO:0000313" key="3">
    <source>
        <dbReference type="EMBL" id="CAI2374933.1"/>
    </source>
</evidence>
<dbReference type="Proteomes" id="UP001295684">
    <property type="component" value="Unassembled WGS sequence"/>
</dbReference>
<keyword evidence="1" id="KW-0175">Coiled coil</keyword>
<keyword evidence="4" id="KW-1185">Reference proteome</keyword>
<dbReference type="EMBL" id="CAMPGE010016369">
    <property type="protein sequence ID" value="CAI2374933.1"/>
    <property type="molecule type" value="Genomic_DNA"/>
</dbReference>
<proteinExistence type="predicted"/>